<dbReference type="CDD" id="cd19051">
    <property type="entry name" value="LGIC_TM_cation"/>
    <property type="match status" value="1"/>
</dbReference>
<evidence type="ECO:0000256" key="4">
    <source>
        <dbReference type="ARBA" id="ARBA00023136"/>
    </source>
</evidence>
<feature type="transmembrane region" description="Helical" evidence="6">
    <location>
        <begin position="262"/>
        <end position="279"/>
    </location>
</feature>
<dbReference type="OrthoDB" id="6123091at2759"/>
<evidence type="ECO:0000256" key="6">
    <source>
        <dbReference type="SAM" id="Phobius"/>
    </source>
</evidence>
<dbReference type="InterPro" id="IPR006201">
    <property type="entry name" value="Neur_channel"/>
</dbReference>
<feature type="transmembrane region" description="Helical" evidence="6">
    <location>
        <begin position="291"/>
        <end position="320"/>
    </location>
</feature>
<evidence type="ECO:0000313" key="11">
    <source>
        <dbReference type="Proteomes" id="UP000242188"/>
    </source>
</evidence>
<comment type="caution">
    <text evidence="10">The sequence shown here is derived from an EMBL/GenBank/DDBJ whole genome shotgun (WGS) entry which is preliminary data.</text>
</comment>
<feature type="signal peptide" evidence="7">
    <location>
        <begin position="1"/>
        <end position="24"/>
    </location>
</feature>
<accession>A0A210Q8C5</accession>
<evidence type="ECO:0000259" key="8">
    <source>
        <dbReference type="Pfam" id="PF02931"/>
    </source>
</evidence>
<dbReference type="AlphaFoldDB" id="A0A210Q8C5"/>
<evidence type="ECO:0000313" key="10">
    <source>
        <dbReference type="EMBL" id="OWF44939.1"/>
    </source>
</evidence>
<dbReference type="GO" id="GO:0005230">
    <property type="term" value="F:extracellular ligand-gated monoatomic ion channel activity"/>
    <property type="evidence" value="ECO:0007669"/>
    <property type="project" value="InterPro"/>
</dbReference>
<keyword evidence="7" id="KW-0732">Signal</keyword>
<feature type="compositionally biased region" description="Basic and acidic residues" evidence="5">
    <location>
        <begin position="374"/>
        <end position="389"/>
    </location>
</feature>
<dbReference type="PANTHER" id="PTHR18945">
    <property type="entry name" value="NEUROTRANSMITTER GATED ION CHANNEL"/>
    <property type="match status" value="1"/>
</dbReference>
<dbReference type="SUPFAM" id="SSF90112">
    <property type="entry name" value="Neurotransmitter-gated ion-channel transmembrane pore"/>
    <property type="match status" value="1"/>
</dbReference>
<dbReference type="SUPFAM" id="SSF63712">
    <property type="entry name" value="Nicotinic receptor ligand binding domain-like"/>
    <property type="match status" value="1"/>
</dbReference>
<dbReference type="InterPro" id="IPR036734">
    <property type="entry name" value="Neur_chan_lig-bd_sf"/>
</dbReference>
<feature type="domain" description="Neurotransmitter-gated ion-channel transmembrane" evidence="9">
    <location>
        <begin position="237"/>
        <end position="392"/>
    </location>
</feature>
<dbReference type="Gene3D" id="2.70.170.10">
    <property type="entry name" value="Neurotransmitter-gated ion-channel ligand-binding domain"/>
    <property type="match status" value="1"/>
</dbReference>
<dbReference type="InterPro" id="IPR036719">
    <property type="entry name" value="Neuro-gated_channel_TM_sf"/>
</dbReference>
<keyword evidence="2 6" id="KW-0812">Transmembrane</keyword>
<evidence type="ECO:0000256" key="5">
    <source>
        <dbReference type="SAM" id="MobiDB-lite"/>
    </source>
</evidence>
<dbReference type="Proteomes" id="UP000242188">
    <property type="component" value="Unassembled WGS sequence"/>
</dbReference>
<keyword evidence="3 6" id="KW-1133">Transmembrane helix</keyword>
<organism evidence="10 11">
    <name type="scientific">Mizuhopecten yessoensis</name>
    <name type="common">Japanese scallop</name>
    <name type="synonym">Patinopecten yessoensis</name>
    <dbReference type="NCBI Taxonomy" id="6573"/>
    <lineage>
        <taxon>Eukaryota</taxon>
        <taxon>Metazoa</taxon>
        <taxon>Spiralia</taxon>
        <taxon>Lophotrochozoa</taxon>
        <taxon>Mollusca</taxon>
        <taxon>Bivalvia</taxon>
        <taxon>Autobranchia</taxon>
        <taxon>Pteriomorphia</taxon>
        <taxon>Pectinida</taxon>
        <taxon>Pectinoidea</taxon>
        <taxon>Pectinidae</taxon>
        <taxon>Mizuhopecten</taxon>
    </lineage>
</organism>
<evidence type="ECO:0000256" key="7">
    <source>
        <dbReference type="SAM" id="SignalP"/>
    </source>
</evidence>
<sequence length="443" mass="50749">MCPYMTSIFLAVLTIFPWLQTVSCSAANNTRLLTDLLKDYQKFSRPGVNYSVPTSVSIEFELLAIRDFVELTNRFAISGVFELSWIDERMSWDPDNYGGIEEVHIPQNLAWKPELINTKPFSAVKAIGIPTFGIIYHFSGEASWNPGDNYDTPCEADVTYYPFDSQVCSLRFADWTQISGTTKFVSSSSELGLGLYVTNPVWDISRTVMTMDHDEFGHFVFFDIHFKRLHGFYVLNLILPICLISLVNIFVFVLPAESGERIGFSITVFLALSVLLTIMSEHLPKASRPRIAIVCYLIFFQTTISIFVLLATIVSLRFFFTPKYVEVPRFWQRFVQIVSLKSACRRTKRQISNTKGETKQIPFNKEMLTMDLEDSKESNDKNNIRKETEQQAFTERQTANTSERVTWAQVGLAFDKICMLVFLLVNVINIAIYFLIMYTNGKL</sequence>
<dbReference type="InterPro" id="IPR038050">
    <property type="entry name" value="Neuro_actylchol_rec"/>
</dbReference>
<reference evidence="10 11" key="1">
    <citation type="journal article" date="2017" name="Nat. Ecol. Evol.">
        <title>Scallop genome provides insights into evolution of bilaterian karyotype and development.</title>
        <authorList>
            <person name="Wang S."/>
            <person name="Zhang J."/>
            <person name="Jiao W."/>
            <person name="Li J."/>
            <person name="Xun X."/>
            <person name="Sun Y."/>
            <person name="Guo X."/>
            <person name="Huan P."/>
            <person name="Dong B."/>
            <person name="Zhang L."/>
            <person name="Hu X."/>
            <person name="Sun X."/>
            <person name="Wang J."/>
            <person name="Zhao C."/>
            <person name="Wang Y."/>
            <person name="Wang D."/>
            <person name="Huang X."/>
            <person name="Wang R."/>
            <person name="Lv J."/>
            <person name="Li Y."/>
            <person name="Zhang Z."/>
            <person name="Liu B."/>
            <person name="Lu W."/>
            <person name="Hui Y."/>
            <person name="Liang J."/>
            <person name="Zhou Z."/>
            <person name="Hou R."/>
            <person name="Li X."/>
            <person name="Liu Y."/>
            <person name="Li H."/>
            <person name="Ning X."/>
            <person name="Lin Y."/>
            <person name="Zhao L."/>
            <person name="Xing Q."/>
            <person name="Dou J."/>
            <person name="Li Y."/>
            <person name="Mao J."/>
            <person name="Guo H."/>
            <person name="Dou H."/>
            <person name="Li T."/>
            <person name="Mu C."/>
            <person name="Jiang W."/>
            <person name="Fu Q."/>
            <person name="Fu X."/>
            <person name="Miao Y."/>
            <person name="Liu J."/>
            <person name="Yu Q."/>
            <person name="Li R."/>
            <person name="Liao H."/>
            <person name="Li X."/>
            <person name="Kong Y."/>
            <person name="Jiang Z."/>
            <person name="Chourrout D."/>
            <person name="Li R."/>
            <person name="Bao Z."/>
        </authorList>
    </citation>
    <scope>NUCLEOTIDE SEQUENCE [LARGE SCALE GENOMIC DNA]</scope>
    <source>
        <strain evidence="10 11">PY_sf001</strain>
    </source>
</reference>
<dbReference type="InterPro" id="IPR006202">
    <property type="entry name" value="Neur_chan_lig-bd"/>
</dbReference>
<dbReference type="CDD" id="cd18989">
    <property type="entry name" value="LGIC_ECD_cation"/>
    <property type="match status" value="1"/>
</dbReference>
<keyword evidence="4 6" id="KW-0472">Membrane</keyword>
<feature type="transmembrane region" description="Helical" evidence="6">
    <location>
        <begin position="232"/>
        <end position="255"/>
    </location>
</feature>
<keyword evidence="11" id="KW-1185">Reference proteome</keyword>
<evidence type="ECO:0000256" key="3">
    <source>
        <dbReference type="ARBA" id="ARBA00022989"/>
    </source>
</evidence>
<dbReference type="Pfam" id="PF02931">
    <property type="entry name" value="Neur_chan_LBD"/>
    <property type="match status" value="1"/>
</dbReference>
<name>A0A210Q8C5_MIZYE</name>
<dbReference type="Pfam" id="PF02932">
    <property type="entry name" value="Neur_chan_memb"/>
    <property type="match status" value="1"/>
</dbReference>
<evidence type="ECO:0000256" key="1">
    <source>
        <dbReference type="ARBA" id="ARBA00004141"/>
    </source>
</evidence>
<proteinExistence type="predicted"/>
<feature type="chain" id="PRO_5012577907" evidence="7">
    <location>
        <begin position="25"/>
        <end position="443"/>
    </location>
</feature>
<dbReference type="PRINTS" id="PR00252">
    <property type="entry name" value="NRIONCHANNEL"/>
</dbReference>
<gene>
    <name evidence="10" type="ORF">KP79_PYT16497</name>
</gene>
<evidence type="ECO:0000259" key="9">
    <source>
        <dbReference type="Pfam" id="PF02932"/>
    </source>
</evidence>
<dbReference type="InterPro" id="IPR006029">
    <property type="entry name" value="Neurotrans-gated_channel_TM"/>
</dbReference>
<dbReference type="GO" id="GO:0004888">
    <property type="term" value="F:transmembrane signaling receptor activity"/>
    <property type="evidence" value="ECO:0007669"/>
    <property type="project" value="InterPro"/>
</dbReference>
<dbReference type="EMBL" id="NEDP02004651">
    <property type="protein sequence ID" value="OWF44939.1"/>
    <property type="molecule type" value="Genomic_DNA"/>
</dbReference>
<dbReference type="Gene3D" id="1.20.58.390">
    <property type="entry name" value="Neurotransmitter-gated ion-channel transmembrane domain"/>
    <property type="match status" value="1"/>
</dbReference>
<evidence type="ECO:0000256" key="2">
    <source>
        <dbReference type="ARBA" id="ARBA00022692"/>
    </source>
</evidence>
<protein>
    <submittedName>
        <fullName evidence="10">Acetylcholine receptor subunit alpha-like 1</fullName>
    </submittedName>
</protein>
<feature type="transmembrane region" description="Helical" evidence="6">
    <location>
        <begin position="417"/>
        <end position="438"/>
    </location>
</feature>
<feature type="region of interest" description="Disordered" evidence="5">
    <location>
        <begin position="374"/>
        <end position="397"/>
    </location>
</feature>
<dbReference type="GO" id="GO:0016020">
    <property type="term" value="C:membrane"/>
    <property type="evidence" value="ECO:0007669"/>
    <property type="project" value="UniProtKB-SubCell"/>
</dbReference>
<feature type="domain" description="Neurotransmitter-gated ion-channel ligand-binding" evidence="8">
    <location>
        <begin position="30"/>
        <end position="228"/>
    </location>
</feature>
<comment type="subcellular location">
    <subcellularLocation>
        <location evidence="1">Membrane</location>
        <topology evidence="1">Multi-pass membrane protein</topology>
    </subcellularLocation>
</comment>
<keyword evidence="10" id="KW-0675">Receptor</keyword>
<dbReference type="STRING" id="6573.A0A210Q8C5"/>